<name>A0A9X1Y6P5_9PROT</name>
<evidence type="ECO:0000256" key="1">
    <source>
        <dbReference type="SAM" id="MobiDB-lite"/>
    </source>
</evidence>
<protein>
    <submittedName>
        <fullName evidence="2">Uncharacterized protein</fullName>
    </submittedName>
</protein>
<dbReference type="RefSeq" id="WP_248666275.1">
    <property type="nucleotide sequence ID" value="NZ_JALPRX010000026.1"/>
</dbReference>
<dbReference type="AlphaFoldDB" id="A0A9X1Y6P5"/>
<dbReference type="Proteomes" id="UP001139516">
    <property type="component" value="Unassembled WGS sequence"/>
</dbReference>
<evidence type="ECO:0000313" key="2">
    <source>
        <dbReference type="EMBL" id="MCK8784150.1"/>
    </source>
</evidence>
<accession>A0A9X1Y6P5</accession>
<proteinExistence type="predicted"/>
<keyword evidence="3" id="KW-1185">Reference proteome</keyword>
<sequence>MPMLRGANLNPRRKPSRRSFDSLPARMAMLRIVSRRHPLMCGGFDDRSGDGHASGQVGYQGPWMWERTIKHGQWAGPWRRVRWEDDA</sequence>
<evidence type="ECO:0000313" key="3">
    <source>
        <dbReference type="Proteomes" id="UP001139516"/>
    </source>
</evidence>
<reference evidence="2" key="1">
    <citation type="submission" date="2022-04" db="EMBL/GenBank/DDBJ databases">
        <title>Roseomonas acroporae sp. nov., isolated from coral Acropora digitifera.</title>
        <authorList>
            <person name="Sun H."/>
        </authorList>
    </citation>
    <scope>NUCLEOTIDE SEQUENCE</scope>
    <source>
        <strain evidence="2">NAR14</strain>
    </source>
</reference>
<gene>
    <name evidence="2" type="ORF">M0638_07140</name>
</gene>
<organism evidence="2 3">
    <name type="scientific">Roseomonas acroporae</name>
    <dbReference type="NCBI Taxonomy" id="2937791"/>
    <lineage>
        <taxon>Bacteria</taxon>
        <taxon>Pseudomonadati</taxon>
        <taxon>Pseudomonadota</taxon>
        <taxon>Alphaproteobacteria</taxon>
        <taxon>Acetobacterales</taxon>
        <taxon>Roseomonadaceae</taxon>
        <taxon>Roseomonas</taxon>
    </lineage>
</organism>
<dbReference type="EMBL" id="JALPRX010000026">
    <property type="protein sequence ID" value="MCK8784150.1"/>
    <property type="molecule type" value="Genomic_DNA"/>
</dbReference>
<feature type="region of interest" description="Disordered" evidence="1">
    <location>
        <begin position="1"/>
        <end position="21"/>
    </location>
</feature>
<comment type="caution">
    <text evidence="2">The sequence shown here is derived from an EMBL/GenBank/DDBJ whole genome shotgun (WGS) entry which is preliminary data.</text>
</comment>